<dbReference type="GO" id="GO:0055085">
    <property type="term" value="P:transmembrane transport"/>
    <property type="evidence" value="ECO:0007669"/>
    <property type="project" value="InterPro"/>
</dbReference>
<feature type="region of interest" description="Disordered" evidence="8">
    <location>
        <begin position="1"/>
        <end position="22"/>
    </location>
</feature>
<dbReference type="InterPro" id="IPR035906">
    <property type="entry name" value="MetI-like_sf"/>
</dbReference>
<evidence type="ECO:0000256" key="3">
    <source>
        <dbReference type="ARBA" id="ARBA00022475"/>
    </source>
</evidence>
<dbReference type="EMBL" id="JACHVY010000001">
    <property type="protein sequence ID" value="MBB2900014.1"/>
    <property type="molecule type" value="Genomic_DNA"/>
</dbReference>
<dbReference type="PANTHER" id="PTHR30151">
    <property type="entry name" value="ALKANE SULFONATE ABC TRANSPORTER-RELATED, MEMBRANE SUBUNIT"/>
    <property type="match status" value="1"/>
</dbReference>
<feature type="transmembrane region" description="Helical" evidence="7">
    <location>
        <begin position="141"/>
        <end position="163"/>
    </location>
</feature>
<dbReference type="PANTHER" id="PTHR30151:SF20">
    <property type="entry name" value="ABC TRANSPORTER PERMEASE PROTEIN HI_0355-RELATED"/>
    <property type="match status" value="1"/>
</dbReference>
<dbReference type="Gene3D" id="1.10.3720.10">
    <property type="entry name" value="MetI-like"/>
    <property type="match status" value="1"/>
</dbReference>
<keyword evidence="5 7" id="KW-1133">Transmembrane helix</keyword>
<organism evidence="10 11">
    <name type="scientific">Kineococcus radiotolerans</name>
    <dbReference type="NCBI Taxonomy" id="131568"/>
    <lineage>
        <taxon>Bacteria</taxon>
        <taxon>Bacillati</taxon>
        <taxon>Actinomycetota</taxon>
        <taxon>Actinomycetes</taxon>
        <taxon>Kineosporiales</taxon>
        <taxon>Kineosporiaceae</taxon>
        <taxon>Kineococcus</taxon>
    </lineage>
</organism>
<comment type="caution">
    <text evidence="10">The sequence shown here is derived from an EMBL/GenBank/DDBJ whole genome shotgun (WGS) entry which is preliminary data.</text>
</comment>
<name>A0A7W4TJE9_KINRA</name>
<evidence type="ECO:0000256" key="2">
    <source>
        <dbReference type="ARBA" id="ARBA00022448"/>
    </source>
</evidence>
<dbReference type="InterPro" id="IPR000515">
    <property type="entry name" value="MetI-like"/>
</dbReference>
<dbReference type="AlphaFoldDB" id="A0A7W4TJE9"/>
<sequence>MTDVHVAGPAVGTPRSGRAGGREVPPWAGGAIGAVSVLVVWSLVSSVFFGADGIVPTPWGVLREFGDTGFATYWNNLSVTTASAAQGWLWGNLVAVALAVVVLLVPALEGAANQVAVISYCIPLTAIGPIVLIVSEPGARTASTFLAALSVVFTSVVGCLLGLRAADRTALDVVHAYGGSKWTALVKVRLVAALPNVFGALQLAAPAAFLGAVLGEYLGGVDSGIGIMIIAAQTNLEYARIWGLAILCGAVAGLAYVLIGLVAKLLTPWSSTGERKAGL</sequence>
<protein>
    <submittedName>
        <fullName evidence="10">ABC-type nitrate/sulfonate/bicarbonate transport system permease component</fullName>
    </submittedName>
</protein>
<dbReference type="PROSITE" id="PS50928">
    <property type="entry name" value="ABC_TM1"/>
    <property type="match status" value="1"/>
</dbReference>
<evidence type="ECO:0000259" key="9">
    <source>
        <dbReference type="PROSITE" id="PS50928"/>
    </source>
</evidence>
<reference evidence="10 11" key="1">
    <citation type="submission" date="2020-08" db="EMBL/GenBank/DDBJ databases">
        <title>The Agave Microbiome: Exploring the role of microbial communities in plant adaptations to desert environments.</title>
        <authorList>
            <person name="Partida-Martinez L.P."/>
        </authorList>
    </citation>
    <scope>NUCLEOTIDE SEQUENCE [LARGE SCALE GENOMIC DNA]</scope>
    <source>
        <strain evidence="10 11">AS2.23</strain>
    </source>
</reference>
<keyword evidence="2 7" id="KW-0813">Transport</keyword>
<evidence type="ECO:0000313" key="10">
    <source>
        <dbReference type="EMBL" id="MBB2900014.1"/>
    </source>
</evidence>
<feature type="domain" description="ABC transmembrane type-1" evidence="9">
    <location>
        <begin position="73"/>
        <end position="263"/>
    </location>
</feature>
<keyword evidence="6 7" id="KW-0472">Membrane</keyword>
<accession>A0A7W4TJE9</accession>
<keyword evidence="4 7" id="KW-0812">Transmembrane</keyword>
<dbReference type="RefSeq" id="WP_183390445.1">
    <property type="nucleotide sequence ID" value="NZ_JACHVY010000001.1"/>
</dbReference>
<evidence type="ECO:0000256" key="4">
    <source>
        <dbReference type="ARBA" id="ARBA00022692"/>
    </source>
</evidence>
<evidence type="ECO:0000256" key="6">
    <source>
        <dbReference type="ARBA" id="ARBA00023136"/>
    </source>
</evidence>
<feature type="transmembrane region" description="Helical" evidence="7">
    <location>
        <begin position="27"/>
        <end position="49"/>
    </location>
</feature>
<evidence type="ECO:0000256" key="1">
    <source>
        <dbReference type="ARBA" id="ARBA00004651"/>
    </source>
</evidence>
<dbReference type="GO" id="GO:0005886">
    <property type="term" value="C:plasma membrane"/>
    <property type="evidence" value="ECO:0007669"/>
    <property type="project" value="UniProtKB-SubCell"/>
</dbReference>
<comment type="similarity">
    <text evidence="7">Belongs to the binding-protein-dependent transport system permease family.</text>
</comment>
<dbReference type="Proteomes" id="UP000533269">
    <property type="component" value="Unassembled WGS sequence"/>
</dbReference>
<reference evidence="10 11" key="2">
    <citation type="submission" date="2020-08" db="EMBL/GenBank/DDBJ databases">
        <authorList>
            <person name="Partida-Martinez L."/>
            <person name="Huntemann M."/>
            <person name="Clum A."/>
            <person name="Wang J."/>
            <person name="Palaniappan K."/>
            <person name="Ritter S."/>
            <person name="Chen I.-M."/>
            <person name="Stamatis D."/>
            <person name="Reddy T."/>
            <person name="O'Malley R."/>
            <person name="Daum C."/>
            <person name="Shapiro N."/>
            <person name="Ivanova N."/>
            <person name="Kyrpides N."/>
            <person name="Woyke T."/>
        </authorList>
    </citation>
    <scope>NUCLEOTIDE SEQUENCE [LARGE SCALE GENOMIC DNA]</scope>
    <source>
        <strain evidence="10 11">AS2.23</strain>
    </source>
</reference>
<evidence type="ECO:0000256" key="5">
    <source>
        <dbReference type="ARBA" id="ARBA00022989"/>
    </source>
</evidence>
<evidence type="ECO:0000256" key="7">
    <source>
        <dbReference type="RuleBase" id="RU363032"/>
    </source>
</evidence>
<feature type="transmembrane region" description="Helical" evidence="7">
    <location>
        <begin position="241"/>
        <end position="266"/>
    </location>
</feature>
<comment type="subcellular location">
    <subcellularLocation>
        <location evidence="1 7">Cell membrane</location>
        <topology evidence="1 7">Multi-pass membrane protein</topology>
    </subcellularLocation>
</comment>
<gene>
    <name evidence="10" type="ORF">FHR75_000802</name>
</gene>
<feature type="transmembrane region" description="Helical" evidence="7">
    <location>
        <begin position="87"/>
        <end position="108"/>
    </location>
</feature>
<dbReference type="SUPFAM" id="SSF161098">
    <property type="entry name" value="MetI-like"/>
    <property type="match status" value="1"/>
</dbReference>
<proteinExistence type="inferred from homology"/>
<keyword evidence="3" id="KW-1003">Cell membrane</keyword>
<evidence type="ECO:0000256" key="8">
    <source>
        <dbReference type="SAM" id="MobiDB-lite"/>
    </source>
</evidence>
<feature type="transmembrane region" description="Helical" evidence="7">
    <location>
        <begin position="115"/>
        <end position="135"/>
    </location>
</feature>
<evidence type="ECO:0000313" key="11">
    <source>
        <dbReference type="Proteomes" id="UP000533269"/>
    </source>
</evidence>
<dbReference type="Pfam" id="PF00528">
    <property type="entry name" value="BPD_transp_1"/>
    <property type="match status" value="1"/>
</dbReference>